<protein>
    <recommendedName>
        <fullName evidence="6">Secreted protein</fullName>
    </recommendedName>
</protein>
<dbReference type="RefSeq" id="WP_078453688.1">
    <property type="nucleotide sequence ID" value="NZ_MPNX01000039.1"/>
</dbReference>
<evidence type="ECO:0008006" key="6">
    <source>
        <dbReference type="Google" id="ProtNLM"/>
    </source>
</evidence>
<dbReference type="AlphaFoldDB" id="A0A1T2LUY8"/>
<feature type="region of interest" description="Disordered" evidence="2">
    <location>
        <begin position="133"/>
        <end position="158"/>
    </location>
</feature>
<gene>
    <name evidence="4" type="ORF">BOV88_13310</name>
</gene>
<name>A0A1T2LUY8_SOVGS</name>
<feature type="coiled-coil region" evidence="1">
    <location>
        <begin position="82"/>
        <end position="109"/>
    </location>
</feature>
<keyword evidence="1" id="KW-0175">Coiled coil</keyword>
<feature type="chain" id="PRO_5013001444" description="Secreted protein" evidence="3">
    <location>
        <begin position="26"/>
        <end position="438"/>
    </location>
</feature>
<feature type="region of interest" description="Disordered" evidence="2">
    <location>
        <begin position="42"/>
        <end position="62"/>
    </location>
</feature>
<evidence type="ECO:0000313" key="5">
    <source>
        <dbReference type="Proteomes" id="UP000190962"/>
    </source>
</evidence>
<reference evidence="4 5" key="1">
    <citation type="submission" date="2016-11" db="EMBL/GenBank/DDBJ databases">
        <title>Mixed transmission modes and dynamic genome evolution in an obligate animal-bacterial symbiosis.</title>
        <authorList>
            <person name="Russell S.L."/>
            <person name="Corbett-Detig R.B."/>
            <person name="Cavanaugh C.M."/>
        </authorList>
    </citation>
    <scope>NUCLEOTIDE SEQUENCE [LARGE SCALE GENOMIC DNA]</scope>
    <source>
        <strain evidence="4">MA-KB16</strain>
    </source>
</reference>
<proteinExistence type="predicted"/>
<feature type="compositionally biased region" description="Polar residues" evidence="2">
    <location>
        <begin position="142"/>
        <end position="152"/>
    </location>
</feature>
<evidence type="ECO:0000256" key="1">
    <source>
        <dbReference type="SAM" id="Coils"/>
    </source>
</evidence>
<evidence type="ECO:0000256" key="2">
    <source>
        <dbReference type="SAM" id="MobiDB-lite"/>
    </source>
</evidence>
<dbReference type="Proteomes" id="UP000190962">
    <property type="component" value="Unassembled WGS sequence"/>
</dbReference>
<evidence type="ECO:0000313" key="4">
    <source>
        <dbReference type="EMBL" id="OOY33812.1"/>
    </source>
</evidence>
<feature type="signal peptide" evidence="3">
    <location>
        <begin position="1"/>
        <end position="25"/>
    </location>
</feature>
<accession>A0A1T2LUY8</accession>
<sequence length="438" mass="49569">MIRLKNIALLSVALILVLGGLPAHAQEKKSVPVGPCDPVRATAGDKKTEAQVAPPGTAKPIPIPFEEARQRFDEIQNNYFAENATEEQKRQAQNEMHDLSNRIEAEHARLRETGEDNVVFDDMTRLRDSVTAATKGIDSEMGPSQSVTSQPTIKKEPGASIPTYYVNEAAADAAAELRTVQERFRDYLKTEPDESEHPLKHVEWRPRRNKLLVDMMMAEEQFAWDAAGGYTKEERDTLADPYAAMRNLRNSMADIAKQNQEIDRLLGDMAAFEEQHSKMMHGIAEGPHTSGFGRANYLGIALVRVAHGLVVDRINAMNLKLGADQERLLRELEDVTEALNNAYRSRRERGIRNIRRKACEQALNQGQGDPEPFRVHRPIWRDVENTFINRLSEHLNKRLGKSAPKLLKDDVKTLLDTDKNFTREFNSDVQKRMLTEDN</sequence>
<organism evidence="4 5">
    <name type="scientific">Solemya velum gill symbiont</name>
    <dbReference type="NCBI Taxonomy" id="2340"/>
    <lineage>
        <taxon>Bacteria</taxon>
        <taxon>Pseudomonadati</taxon>
        <taxon>Pseudomonadota</taxon>
        <taxon>Gammaproteobacteria</taxon>
        <taxon>sulfur-oxidizing symbionts</taxon>
    </lineage>
</organism>
<dbReference type="EMBL" id="MPNX01000039">
    <property type="protein sequence ID" value="OOY33812.1"/>
    <property type="molecule type" value="Genomic_DNA"/>
</dbReference>
<comment type="caution">
    <text evidence="4">The sequence shown here is derived from an EMBL/GenBank/DDBJ whole genome shotgun (WGS) entry which is preliminary data.</text>
</comment>
<feature type="coiled-coil region" evidence="1">
    <location>
        <begin position="245"/>
        <end position="275"/>
    </location>
</feature>
<evidence type="ECO:0000256" key="3">
    <source>
        <dbReference type="SAM" id="SignalP"/>
    </source>
</evidence>
<keyword evidence="3" id="KW-0732">Signal</keyword>